<feature type="binding site" evidence="8">
    <location>
        <begin position="130"/>
        <end position="134"/>
    </location>
    <ligand>
        <name>NADP(+)</name>
        <dbReference type="ChEBI" id="CHEBI:58349"/>
    </ligand>
</feature>
<evidence type="ECO:0000259" key="11">
    <source>
        <dbReference type="Pfam" id="PF18317"/>
    </source>
</evidence>
<evidence type="ECO:0000256" key="4">
    <source>
        <dbReference type="ARBA" id="ARBA00022857"/>
    </source>
</evidence>
<comment type="catalytic activity">
    <reaction evidence="7 8">
        <text>shikimate + NADP(+) = 3-dehydroshikimate + NADPH + H(+)</text>
        <dbReference type="Rhea" id="RHEA:17737"/>
        <dbReference type="ChEBI" id="CHEBI:15378"/>
        <dbReference type="ChEBI" id="CHEBI:16630"/>
        <dbReference type="ChEBI" id="CHEBI:36208"/>
        <dbReference type="ChEBI" id="CHEBI:57783"/>
        <dbReference type="ChEBI" id="CHEBI:58349"/>
        <dbReference type="EC" id="1.1.1.25"/>
    </reaction>
</comment>
<feature type="binding site" evidence="8">
    <location>
        <position position="238"/>
    </location>
    <ligand>
        <name>NADP(+)</name>
        <dbReference type="ChEBI" id="CHEBI:58349"/>
    </ligand>
</feature>
<feature type="binding site" evidence="8">
    <location>
        <position position="64"/>
    </location>
    <ligand>
        <name>shikimate</name>
        <dbReference type="ChEBI" id="CHEBI:36208"/>
    </ligand>
</feature>
<dbReference type="InterPro" id="IPR046346">
    <property type="entry name" value="Aminoacid_DH-like_N_sf"/>
</dbReference>
<dbReference type="RefSeq" id="WP_019958471.1">
    <property type="nucleotide sequence ID" value="NZ_CP091512.1"/>
</dbReference>
<protein>
    <recommendedName>
        <fullName evidence="2 8">Shikimate dehydrogenase (NADP(+))</fullName>
        <shortName evidence="8">SDH</shortName>
        <ecNumber evidence="2 8">1.1.1.25</ecNumber>
    </recommendedName>
</protein>
<dbReference type="EMBL" id="CP091512">
    <property type="protein sequence ID" value="UOO93718.1"/>
    <property type="molecule type" value="Genomic_DNA"/>
</dbReference>
<sequence>MQTKPRYAVFGHPIAHSRSPEIHLAFALQEQVHISYDKILLPIEGFSQGVAAEIQAGLQGANVTVPFKLDACEFADELSVRAQLAGAVNTLVVRDDGSVYGDNSDGLGLMNDIEKQYGVSLQDLSVLVVGAGGAVRGILQPLLERNPKAVSVANRTVSKAQELAHILDIEALSLQDASLRQFDIIINGTSSGLSDQAPDLALAAFEQCQLAYDMVYGAKPTAFMDLARQGGAKQAADGLGMLVGQAAVSYQWWRGFQPQTESVLQSLRASLCSKA</sequence>
<feature type="domain" description="SDH C-terminal" evidence="11">
    <location>
        <begin position="238"/>
        <end position="268"/>
    </location>
</feature>
<dbReference type="Gene3D" id="3.40.50.720">
    <property type="entry name" value="NAD(P)-binding Rossmann-like Domain"/>
    <property type="match status" value="1"/>
</dbReference>
<evidence type="ECO:0000256" key="8">
    <source>
        <dbReference type="HAMAP-Rule" id="MF_00222"/>
    </source>
</evidence>
<accession>A0ABY4EEI5</accession>
<feature type="binding site" evidence="8">
    <location>
        <begin position="17"/>
        <end position="19"/>
    </location>
    <ligand>
        <name>shikimate</name>
        <dbReference type="ChEBI" id="CHEBI:36208"/>
    </ligand>
</feature>
<comment type="caution">
    <text evidence="8">Lacks conserved residue(s) required for the propagation of feature annotation.</text>
</comment>
<keyword evidence="13" id="KW-1185">Reference proteome</keyword>
<evidence type="ECO:0000259" key="9">
    <source>
        <dbReference type="Pfam" id="PF01488"/>
    </source>
</evidence>
<dbReference type="InterPro" id="IPR011342">
    <property type="entry name" value="Shikimate_DH"/>
</dbReference>
<evidence type="ECO:0000313" key="12">
    <source>
        <dbReference type="EMBL" id="UOO93718.1"/>
    </source>
</evidence>
<feature type="binding site" evidence="8">
    <location>
        <position position="245"/>
    </location>
    <ligand>
        <name>shikimate</name>
        <dbReference type="ChEBI" id="CHEBI:36208"/>
    </ligand>
</feature>
<dbReference type="PANTHER" id="PTHR21089:SF1">
    <property type="entry name" value="BIFUNCTIONAL 3-DEHYDROQUINATE DEHYDRATASE_SHIKIMATE DEHYDROGENASE, CHLOROPLASTIC"/>
    <property type="match status" value="1"/>
</dbReference>
<feature type="active site" description="Proton acceptor" evidence="8">
    <location>
        <position position="68"/>
    </location>
</feature>
<comment type="function">
    <text evidence="8">Involved in the biosynthesis of the chorismate, which leads to the biosynthesis of aromatic amino acids. Catalyzes the reversible NADPH linked reduction of 3-dehydroshikimate (DHSA) to yield shikimate (SA).</text>
</comment>
<dbReference type="InterPro" id="IPR041121">
    <property type="entry name" value="SDH_C"/>
</dbReference>
<dbReference type="Pfam" id="PF18317">
    <property type="entry name" value="SDH_C"/>
    <property type="match status" value="1"/>
</dbReference>
<dbReference type="Pfam" id="PF01488">
    <property type="entry name" value="Shikimate_DH"/>
    <property type="match status" value="1"/>
</dbReference>
<comment type="subunit">
    <text evidence="8">Homodimer.</text>
</comment>
<dbReference type="Proteomes" id="UP000832034">
    <property type="component" value="Chromosome"/>
</dbReference>
<feature type="binding site" evidence="8">
    <location>
        <begin position="154"/>
        <end position="159"/>
    </location>
    <ligand>
        <name>NADP(+)</name>
        <dbReference type="ChEBI" id="CHEBI:58349"/>
    </ligand>
</feature>
<feature type="binding site" evidence="8">
    <location>
        <position position="216"/>
    </location>
    <ligand>
        <name>shikimate</name>
        <dbReference type="ChEBI" id="CHEBI:36208"/>
    </ligand>
</feature>
<dbReference type="InterPro" id="IPR022893">
    <property type="entry name" value="Shikimate_DH_fam"/>
</dbReference>
<dbReference type="Pfam" id="PF08501">
    <property type="entry name" value="Shikimate_dh_N"/>
    <property type="match status" value="1"/>
</dbReference>
<comment type="pathway">
    <text evidence="1 8">Metabolic intermediate biosynthesis; chorismate biosynthesis; chorismate from D-erythrose 4-phosphate and phosphoenolpyruvate: step 4/7.</text>
</comment>
<evidence type="ECO:0000256" key="2">
    <source>
        <dbReference type="ARBA" id="ARBA00012962"/>
    </source>
</evidence>
<feature type="binding site" evidence="8">
    <location>
        <position position="105"/>
    </location>
    <ligand>
        <name>shikimate</name>
        <dbReference type="ChEBI" id="CHEBI:36208"/>
    </ligand>
</feature>
<keyword evidence="5 8" id="KW-0560">Oxidoreductase</keyword>
<name>A0ABY4EEI5_VITST</name>
<dbReference type="InterPro" id="IPR013708">
    <property type="entry name" value="Shikimate_DH-bd_N"/>
</dbReference>
<dbReference type="EC" id="1.1.1.25" evidence="2 8"/>
<keyword evidence="3 8" id="KW-0028">Amino-acid biosynthesis</keyword>
<keyword evidence="6 8" id="KW-0057">Aromatic amino acid biosynthesis</keyword>
<dbReference type="InterPro" id="IPR036291">
    <property type="entry name" value="NAD(P)-bd_dom_sf"/>
</dbReference>
<keyword evidence="4 8" id="KW-0521">NADP</keyword>
<dbReference type="GO" id="GO:0004764">
    <property type="term" value="F:shikimate 3-dehydrogenase (NADP+) activity"/>
    <property type="evidence" value="ECO:0007669"/>
    <property type="project" value="UniProtKB-EC"/>
</dbReference>
<feature type="domain" description="Shikimate dehydrogenase substrate binding N-terminal" evidence="10">
    <location>
        <begin position="9"/>
        <end position="91"/>
    </location>
</feature>
<feature type="binding site" evidence="8">
    <location>
        <position position="214"/>
    </location>
    <ligand>
        <name>NADP(+)</name>
        <dbReference type="ChEBI" id="CHEBI:58349"/>
    </ligand>
</feature>
<gene>
    <name evidence="8 12" type="primary">aroE</name>
    <name evidence="12" type="ORF">LVJ81_07865</name>
</gene>
<dbReference type="Gene3D" id="3.40.50.10860">
    <property type="entry name" value="Leucine Dehydrogenase, chain A, domain 1"/>
    <property type="match status" value="1"/>
</dbReference>
<reference evidence="12" key="2">
    <citation type="journal article" date="2022" name="Res Sq">
        <title>Evolution of multicellular longitudinally dividing oral cavity symbionts (Neisseriaceae).</title>
        <authorList>
            <person name="Nyongesa S."/>
            <person name="Weber P."/>
            <person name="Bernet E."/>
            <person name="Pullido F."/>
            <person name="Nieckarz M."/>
            <person name="Delaby M."/>
            <person name="Nieves C."/>
            <person name="Viehboeck T."/>
            <person name="Krause N."/>
            <person name="Rivera-Millot A."/>
            <person name="Nakamura A."/>
            <person name="Vischer N."/>
            <person name="VanNieuwenhze M."/>
            <person name="Brun Y."/>
            <person name="Cava F."/>
            <person name="Bulgheresi S."/>
            <person name="Veyrier F."/>
        </authorList>
    </citation>
    <scope>NUCLEOTIDE SEQUENCE</scope>
    <source>
        <strain evidence="12">SAG 1488-6</strain>
    </source>
</reference>
<dbReference type="SUPFAM" id="SSF53223">
    <property type="entry name" value="Aminoacid dehydrogenase-like, N-terminal domain"/>
    <property type="match status" value="1"/>
</dbReference>
<feature type="binding site" evidence="8">
    <location>
        <position position="89"/>
    </location>
    <ligand>
        <name>shikimate</name>
        <dbReference type="ChEBI" id="CHEBI:36208"/>
    </ligand>
</feature>
<dbReference type="CDD" id="cd01065">
    <property type="entry name" value="NAD_bind_Shikimate_DH"/>
    <property type="match status" value="1"/>
</dbReference>
<reference evidence="12" key="1">
    <citation type="submission" date="2021-12" db="EMBL/GenBank/DDBJ databases">
        <authorList>
            <person name="Veyrier F.J."/>
        </authorList>
    </citation>
    <scope>NUCLEOTIDE SEQUENCE</scope>
    <source>
        <strain evidence="12">SAG 1488-6</strain>
    </source>
</reference>
<evidence type="ECO:0000256" key="7">
    <source>
        <dbReference type="ARBA" id="ARBA00049442"/>
    </source>
</evidence>
<feature type="domain" description="Quinate/shikimate 5-dehydrogenase/glutamyl-tRNA reductase" evidence="9">
    <location>
        <begin position="118"/>
        <end position="191"/>
    </location>
</feature>
<dbReference type="HAMAP" id="MF_00222">
    <property type="entry name" value="Shikimate_DH_AroE"/>
    <property type="match status" value="1"/>
</dbReference>
<evidence type="ECO:0000313" key="13">
    <source>
        <dbReference type="Proteomes" id="UP000832034"/>
    </source>
</evidence>
<evidence type="ECO:0000256" key="1">
    <source>
        <dbReference type="ARBA" id="ARBA00004871"/>
    </source>
</evidence>
<proteinExistence type="inferred from homology"/>
<dbReference type="SUPFAM" id="SSF51735">
    <property type="entry name" value="NAD(P)-binding Rossmann-fold domains"/>
    <property type="match status" value="1"/>
</dbReference>
<evidence type="ECO:0000256" key="3">
    <source>
        <dbReference type="ARBA" id="ARBA00022605"/>
    </source>
</evidence>
<evidence type="ECO:0000259" key="10">
    <source>
        <dbReference type="Pfam" id="PF08501"/>
    </source>
</evidence>
<dbReference type="NCBIfam" id="TIGR00507">
    <property type="entry name" value="aroE"/>
    <property type="match status" value="1"/>
</dbReference>
<evidence type="ECO:0000256" key="5">
    <source>
        <dbReference type="ARBA" id="ARBA00023002"/>
    </source>
</evidence>
<dbReference type="PANTHER" id="PTHR21089">
    <property type="entry name" value="SHIKIMATE DEHYDROGENASE"/>
    <property type="match status" value="1"/>
</dbReference>
<dbReference type="InterPro" id="IPR006151">
    <property type="entry name" value="Shikm_DH/Glu-tRNA_Rdtase"/>
</dbReference>
<comment type="similarity">
    <text evidence="8">Belongs to the shikimate dehydrogenase family.</text>
</comment>
<evidence type="ECO:0000256" key="6">
    <source>
        <dbReference type="ARBA" id="ARBA00023141"/>
    </source>
</evidence>
<dbReference type="NCBIfam" id="NF001310">
    <property type="entry name" value="PRK00258.1-2"/>
    <property type="match status" value="1"/>
</dbReference>
<organism evidence="12 13">
    <name type="scientific">Vitreoscilla stercoraria</name>
    <dbReference type="NCBI Taxonomy" id="61"/>
    <lineage>
        <taxon>Bacteria</taxon>
        <taxon>Pseudomonadati</taxon>
        <taxon>Pseudomonadota</taxon>
        <taxon>Betaproteobacteria</taxon>
        <taxon>Neisseriales</taxon>
        <taxon>Neisseriaceae</taxon>
        <taxon>Vitreoscilla</taxon>
    </lineage>
</organism>